<sequence length="65" mass="7281">MFNINSLPHHTRQVVPYSIDGSSPHVVLYSVGAQQAVPGSHLFRDVIRKVSWRVVLQCFGVESPH</sequence>
<dbReference type="AlphaFoldDB" id="A0A5B7GWJ4"/>
<evidence type="ECO:0000313" key="2">
    <source>
        <dbReference type="Proteomes" id="UP000324222"/>
    </source>
</evidence>
<proteinExistence type="predicted"/>
<accession>A0A5B7GWJ4</accession>
<dbReference type="Proteomes" id="UP000324222">
    <property type="component" value="Unassembled WGS sequence"/>
</dbReference>
<protein>
    <submittedName>
        <fullName evidence="1">Uncharacterized protein</fullName>
    </submittedName>
</protein>
<evidence type="ECO:0000313" key="1">
    <source>
        <dbReference type="EMBL" id="MPC61859.1"/>
    </source>
</evidence>
<organism evidence="1 2">
    <name type="scientific">Portunus trituberculatus</name>
    <name type="common">Swimming crab</name>
    <name type="synonym">Neptunus trituberculatus</name>
    <dbReference type="NCBI Taxonomy" id="210409"/>
    <lineage>
        <taxon>Eukaryota</taxon>
        <taxon>Metazoa</taxon>
        <taxon>Ecdysozoa</taxon>
        <taxon>Arthropoda</taxon>
        <taxon>Crustacea</taxon>
        <taxon>Multicrustacea</taxon>
        <taxon>Malacostraca</taxon>
        <taxon>Eumalacostraca</taxon>
        <taxon>Eucarida</taxon>
        <taxon>Decapoda</taxon>
        <taxon>Pleocyemata</taxon>
        <taxon>Brachyura</taxon>
        <taxon>Eubrachyura</taxon>
        <taxon>Portunoidea</taxon>
        <taxon>Portunidae</taxon>
        <taxon>Portuninae</taxon>
        <taxon>Portunus</taxon>
    </lineage>
</organism>
<reference evidence="1 2" key="1">
    <citation type="submission" date="2019-05" db="EMBL/GenBank/DDBJ databases">
        <title>Another draft genome of Portunus trituberculatus and its Hox gene families provides insights of decapod evolution.</title>
        <authorList>
            <person name="Jeong J.-H."/>
            <person name="Song I."/>
            <person name="Kim S."/>
            <person name="Choi T."/>
            <person name="Kim D."/>
            <person name="Ryu S."/>
            <person name="Kim W."/>
        </authorList>
    </citation>
    <scope>NUCLEOTIDE SEQUENCE [LARGE SCALE GENOMIC DNA]</scope>
    <source>
        <tissue evidence="1">Muscle</tissue>
    </source>
</reference>
<dbReference type="EMBL" id="VSRR010019021">
    <property type="protein sequence ID" value="MPC61859.1"/>
    <property type="molecule type" value="Genomic_DNA"/>
</dbReference>
<gene>
    <name evidence="1" type="ORF">E2C01_055936</name>
</gene>
<keyword evidence="2" id="KW-1185">Reference proteome</keyword>
<comment type="caution">
    <text evidence="1">The sequence shown here is derived from an EMBL/GenBank/DDBJ whole genome shotgun (WGS) entry which is preliminary data.</text>
</comment>
<name>A0A5B7GWJ4_PORTR</name>